<protein>
    <submittedName>
        <fullName evidence="1">Uncharacterized protein</fullName>
    </submittedName>
</protein>
<dbReference type="Proteomes" id="UP000214600">
    <property type="component" value="Unassembled WGS sequence"/>
</dbReference>
<evidence type="ECO:0000313" key="1">
    <source>
        <dbReference type="EMBL" id="OXI31071.1"/>
    </source>
</evidence>
<dbReference type="EMBL" id="NKFA01000045">
    <property type="protein sequence ID" value="OXI31071.1"/>
    <property type="molecule type" value="Genomic_DNA"/>
</dbReference>
<gene>
    <name evidence="1" type="ORF">CFB84_42485</name>
</gene>
<organism evidence="1 2">
    <name type="scientific">Burkholderia aenigmatica</name>
    <dbReference type="NCBI Taxonomy" id="2015348"/>
    <lineage>
        <taxon>Bacteria</taxon>
        <taxon>Pseudomonadati</taxon>
        <taxon>Pseudomonadota</taxon>
        <taxon>Betaproteobacteria</taxon>
        <taxon>Burkholderiales</taxon>
        <taxon>Burkholderiaceae</taxon>
        <taxon>Burkholderia</taxon>
        <taxon>Burkholderia cepacia complex</taxon>
    </lineage>
</organism>
<evidence type="ECO:0000313" key="2">
    <source>
        <dbReference type="Proteomes" id="UP000214600"/>
    </source>
</evidence>
<comment type="caution">
    <text evidence="1">The sequence shown here is derived from an EMBL/GenBank/DDBJ whole genome shotgun (WGS) entry which is preliminary data.</text>
</comment>
<accession>A0A228HLP6</accession>
<dbReference type="AlphaFoldDB" id="A0A228HLP6"/>
<proteinExistence type="predicted"/>
<reference evidence="2" key="1">
    <citation type="submission" date="2017-06" db="EMBL/GenBank/DDBJ databases">
        <authorList>
            <person name="LiPuma J."/>
            <person name="Spilker T."/>
        </authorList>
    </citation>
    <scope>NUCLEOTIDE SEQUENCE [LARGE SCALE GENOMIC DNA]</scope>
    <source>
        <strain evidence="2">AU17325</strain>
    </source>
</reference>
<reference evidence="1 2" key="2">
    <citation type="submission" date="2017-08" db="EMBL/GenBank/DDBJ databases">
        <title>WGS of novel Burkholderia cepaca complex species.</title>
        <authorList>
            <person name="Lipuma J."/>
            <person name="Spilker T."/>
        </authorList>
    </citation>
    <scope>NUCLEOTIDE SEQUENCE [LARGE SCALE GENOMIC DNA]</scope>
    <source>
        <strain evidence="1 2">AU17325</strain>
    </source>
</reference>
<sequence length="94" mass="10935">MAEYGRAWPNVLAVPLKATMAARRIIHRPFTMNHEIQSHEVVILSRKMTRVPPMLIEKRRLGKRFDHFPMFIQTLADAARKVQLCSQVFVPNQP</sequence>
<name>A0A228HLP6_9BURK</name>